<dbReference type="GO" id="GO:0010499">
    <property type="term" value="P:proteasomal ubiquitin-independent protein catabolic process"/>
    <property type="evidence" value="ECO:0007669"/>
    <property type="project" value="TreeGrafter"/>
</dbReference>
<dbReference type="GO" id="GO:0005829">
    <property type="term" value="C:cytosol"/>
    <property type="evidence" value="ECO:0007669"/>
    <property type="project" value="TreeGrafter"/>
</dbReference>
<dbReference type="GO" id="GO:0070628">
    <property type="term" value="F:proteasome binding"/>
    <property type="evidence" value="ECO:0007669"/>
    <property type="project" value="InterPro"/>
</dbReference>
<dbReference type="InterPro" id="IPR032430">
    <property type="entry name" value="Blm10_mid"/>
</dbReference>
<dbReference type="GO" id="GO:0016504">
    <property type="term" value="F:peptidase activator activity"/>
    <property type="evidence" value="ECO:0007669"/>
    <property type="project" value="InterPro"/>
</dbReference>
<dbReference type="Pfam" id="PF16507">
    <property type="entry name" value="HEAT_PSME4_mid"/>
    <property type="match status" value="1"/>
</dbReference>
<protein>
    <submittedName>
        <fullName evidence="2">PSME4</fullName>
    </submittedName>
</protein>
<feature type="domain" description="Proteasome activator Blm10 middle HEAT repeats region" evidence="1">
    <location>
        <begin position="17"/>
        <end position="190"/>
    </location>
</feature>
<name>A0A0S7ENQ9_9TELE</name>
<dbReference type="GO" id="GO:0005634">
    <property type="term" value="C:nucleus"/>
    <property type="evidence" value="ECO:0007669"/>
    <property type="project" value="TreeGrafter"/>
</dbReference>
<dbReference type="PANTHER" id="PTHR32170">
    <property type="entry name" value="PROTEASOME ACTIVATOR COMPLEX SUBUNIT 4"/>
    <property type="match status" value="1"/>
</dbReference>
<evidence type="ECO:0000313" key="2">
    <source>
        <dbReference type="EMBL" id="JAO05400.1"/>
    </source>
</evidence>
<reference evidence="2" key="1">
    <citation type="submission" date="2014-12" db="EMBL/GenBank/DDBJ databases">
        <title>Parallel Evolution in Life History Adaptation Evident in the Tissue-Specific Poeciliopsis prolifica transcriptome.</title>
        <authorList>
            <person name="Jue N.K."/>
            <person name="Foley R.J."/>
            <person name="Obergfell C."/>
            <person name="Reznick D.N."/>
            <person name="O'Neill R.J."/>
            <person name="O'Neill M.J."/>
        </authorList>
    </citation>
    <scope>NUCLEOTIDE SEQUENCE</scope>
</reference>
<evidence type="ECO:0000259" key="1">
    <source>
        <dbReference type="Pfam" id="PF16507"/>
    </source>
</evidence>
<dbReference type="EMBL" id="GBYX01476277">
    <property type="protein sequence ID" value="JAO05400.1"/>
    <property type="molecule type" value="Transcribed_RNA"/>
</dbReference>
<organism evidence="2">
    <name type="scientific">Poeciliopsis prolifica</name>
    <name type="common">blackstripe livebearer</name>
    <dbReference type="NCBI Taxonomy" id="188132"/>
    <lineage>
        <taxon>Eukaryota</taxon>
        <taxon>Metazoa</taxon>
        <taxon>Chordata</taxon>
        <taxon>Craniata</taxon>
        <taxon>Vertebrata</taxon>
        <taxon>Euteleostomi</taxon>
        <taxon>Actinopterygii</taxon>
        <taxon>Neopterygii</taxon>
        <taxon>Teleostei</taxon>
        <taxon>Neoteleostei</taxon>
        <taxon>Acanthomorphata</taxon>
        <taxon>Ovalentaria</taxon>
        <taxon>Atherinomorphae</taxon>
        <taxon>Cyprinodontiformes</taxon>
        <taxon>Poeciliidae</taxon>
        <taxon>Poeciliinae</taxon>
        <taxon>Poeciliopsis</taxon>
    </lineage>
</organism>
<accession>A0A0S7ENQ9</accession>
<sequence length="196" mass="21579">MLIFLQGGPGNPAQKELTCLFSSISSFFHPSNHGRWQSRLMRLLQRLPASVVRRVHRERYAGSSWITLVPECQKLTDADLQEFTRSLTGAALLAMFSKTGSTDAAYALQNLALLTPQLVIPPVLEKTYAAMETLTEPHTLTATLSCMIGMARSLVSPDNRYPEGRTHVLPLLMGSLPGVDPNDFSKCMVSNECADK</sequence>
<gene>
    <name evidence="2" type="primary">PSME4</name>
</gene>
<dbReference type="GO" id="GO:1990111">
    <property type="term" value="C:spermatoproteasome complex"/>
    <property type="evidence" value="ECO:0007669"/>
    <property type="project" value="TreeGrafter"/>
</dbReference>
<dbReference type="PANTHER" id="PTHR32170:SF3">
    <property type="entry name" value="PROTEASOME ACTIVATOR COMPLEX SUBUNIT 4"/>
    <property type="match status" value="1"/>
</dbReference>
<dbReference type="AlphaFoldDB" id="A0A0S7ENQ9"/>
<dbReference type="InterPro" id="IPR035309">
    <property type="entry name" value="PSME4"/>
</dbReference>
<proteinExistence type="predicted"/>